<dbReference type="SUPFAM" id="SSF54171">
    <property type="entry name" value="DNA-binding domain"/>
    <property type="match status" value="1"/>
</dbReference>
<dbReference type="Pfam" id="PF00628">
    <property type="entry name" value="PHD"/>
    <property type="match status" value="1"/>
</dbReference>
<dbReference type="InterPro" id="IPR003889">
    <property type="entry name" value="FYrich_C"/>
</dbReference>
<dbReference type="PANTHER" id="PTHR47162">
    <property type="entry name" value="OS02G0192300 PROTEIN"/>
    <property type="match status" value="1"/>
</dbReference>
<sequence length="944" mass="103471">MMELTDSTHEKPEPTPSVIGIDLNEIPSPSSSDTLSPDAFAVVRTYQDHPTPPAGDPAEVPGDSYGSTCGACGQPEVRGHVLVCDGCERGFHLDCAGMQGRLVGTLDEWMCGTCMSNGVSSSRWPLGSKWMVASGQKHAGVCLLDTTSLALCDGEGGDGEKLLDSRKQIPGDNSFGGNPFGAPVTFSNLLYTRKGNGLGFQKASGVVTPAVKLSFEDVFHHTKSAGSHFEEVDMHSLLGRFRNSNHTAIRSPHRSPSERHMQALRDIISERHGVLEEGWHVEFKPSTGSGELHAFYCAPDGKTFESIPEVACYLGLTSNSNFIEAEARDNGSAPLQRRMNLSKRQKSGRLLMANGVVESNGTLMSGLCGDLSSDFHANVCASKLGDNVKVMEARPEENSGTGPQQLNDGLPVQYEDFFVLSLGKVDTRSSYHNVNRIWPIGYKSCWHDKITGSLFMCDVLDGGDSGPVFKVRRYSCSALPIPIASTVLFRPNLCQSDCQKKEENNEMTKVSMDYDEDCSVQMILSDPSPPAEHDILSCLGSYSNESSNVQVSNCLQLKASHPCESSDNLFSDNSVLRDEIGEFSVEEYSSSSAWRMVSNKLINTCSEIYMQKGSLKFFCKHVENGTCSAYWEITDEENEEKFTSLAKFCSSLCSVRIPSVIQGDSDLGTVLEVLMKWLDQDRFGLDVAFVQEIVEKLPDALACSQYISLNERSYYSSSLTVGNGFLLVKTKGGVQAKDGEALDDDGMHMFEDPVMESHRPPPGKPISSRLPPQLVGDVLQVWEFLWRFHEILGLEEPLSFEELEEELISPWSDDLNLLDKFGRESHKSQFMTSRGTDGTSRHMFSSGSESGSAVSMENAHAFIQVETGAMKEAAQARMASITYSRCTGVTLTKVHNSLLKVLISELQSKVAAVVDPNFDTGESKSKRGKRKDCRLLNCCKKNEA</sequence>
<feature type="domain" description="MBD" evidence="14">
    <location>
        <begin position="265"/>
        <end position="335"/>
    </location>
</feature>
<feature type="domain" description="PHD-type" evidence="12">
    <location>
        <begin position="66"/>
        <end position="117"/>
    </location>
</feature>
<dbReference type="AlphaFoldDB" id="A0A5J5BYB3"/>
<keyword evidence="3" id="KW-0479">Metal-binding</keyword>
<reference evidence="15 16" key="1">
    <citation type="submission" date="2019-09" db="EMBL/GenBank/DDBJ databases">
        <title>A chromosome-level genome assembly of the Chinese tupelo Nyssa sinensis.</title>
        <authorList>
            <person name="Yang X."/>
            <person name="Kang M."/>
            <person name="Yang Y."/>
            <person name="Xiong H."/>
            <person name="Wang M."/>
            <person name="Zhang Z."/>
            <person name="Wang Z."/>
            <person name="Wu H."/>
            <person name="Ma T."/>
            <person name="Liu J."/>
            <person name="Xi Z."/>
        </authorList>
    </citation>
    <scope>NUCLEOTIDE SEQUENCE [LARGE SCALE GENOMIC DNA]</scope>
    <source>
        <strain evidence="15">J267</strain>
        <tissue evidence="15">Leaf</tissue>
    </source>
</reference>
<dbReference type="InterPro" id="IPR019787">
    <property type="entry name" value="Znf_PHD-finger"/>
</dbReference>
<dbReference type="InterPro" id="IPR001965">
    <property type="entry name" value="Znf_PHD"/>
</dbReference>
<evidence type="ECO:0000256" key="5">
    <source>
        <dbReference type="ARBA" id="ARBA00022833"/>
    </source>
</evidence>
<dbReference type="InterPro" id="IPR001739">
    <property type="entry name" value="Methyl_CpG_DNA-bd"/>
</dbReference>
<name>A0A5J5BYB3_9ASTE</name>
<protein>
    <recommendedName>
        <fullName evidence="17">PHD-type domain-containing protein</fullName>
    </recommendedName>
</protein>
<evidence type="ECO:0000256" key="3">
    <source>
        <dbReference type="ARBA" id="ARBA00022723"/>
    </source>
</evidence>
<dbReference type="Pfam" id="PF02791">
    <property type="entry name" value="DDT"/>
    <property type="match status" value="1"/>
</dbReference>
<evidence type="ECO:0000259" key="12">
    <source>
        <dbReference type="PROSITE" id="PS50016"/>
    </source>
</evidence>
<feature type="region of interest" description="Disordered" evidence="11">
    <location>
        <begin position="1"/>
        <end position="36"/>
    </location>
</feature>
<evidence type="ECO:0000256" key="7">
    <source>
        <dbReference type="ARBA" id="ARBA00023125"/>
    </source>
</evidence>
<dbReference type="PANTHER" id="PTHR47162:SF8">
    <property type="entry name" value="METHYL-CPG-BINDING DOMAIN-CONTAINING PROTEIN 9"/>
    <property type="match status" value="1"/>
</dbReference>
<evidence type="ECO:0000256" key="4">
    <source>
        <dbReference type="ARBA" id="ARBA00022771"/>
    </source>
</evidence>
<evidence type="ECO:0000313" key="16">
    <source>
        <dbReference type="Proteomes" id="UP000325577"/>
    </source>
</evidence>
<accession>A0A5J5BYB3</accession>
<dbReference type="GO" id="GO:0003677">
    <property type="term" value="F:DNA binding"/>
    <property type="evidence" value="ECO:0007669"/>
    <property type="project" value="UniProtKB-KW"/>
</dbReference>
<dbReference type="GO" id="GO:0140993">
    <property type="term" value="F:histone modifying activity"/>
    <property type="evidence" value="ECO:0007669"/>
    <property type="project" value="UniProtKB-ARBA"/>
</dbReference>
<dbReference type="InterPro" id="IPR013083">
    <property type="entry name" value="Znf_RING/FYVE/PHD"/>
</dbReference>
<feature type="compositionally biased region" description="Low complexity" evidence="11">
    <location>
        <begin position="27"/>
        <end position="36"/>
    </location>
</feature>
<evidence type="ECO:0000313" key="15">
    <source>
        <dbReference type="EMBL" id="KAA8548085.1"/>
    </source>
</evidence>
<keyword evidence="16" id="KW-1185">Reference proteome</keyword>
<feature type="compositionally biased region" description="Basic and acidic residues" evidence="11">
    <location>
        <begin position="1"/>
        <end position="13"/>
    </location>
</feature>
<dbReference type="InterPro" id="IPR018501">
    <property type="entry name" value="DDT_dom"/>
</dbReference>
<evidence type="ECO:0000256" key="11">
    <source>
        <dbReference type="SAM" id="MobiDB-lite"/>
    </source>
</evidence>
<evidence type="ECO:0008006" key="17">
    <source>
        <dbReference type="Google" id="ProtNLM"/>
    </source>
</evidence>
<keyword evidence="4 10" id="KW-0863">Zinc-finger</keyword>
<dbReference type="Pfam" id="PF01429">
    <property type="entry name" value="MBD"/>
    <property type="match status" value="1"/>
</dbReference>
<dbReference type="PROSITE" id="PS01359">
    <property type="entry name" value="ZF_PHD_1"/>
    <property type="match status" value="1"/>
</dbReference>
<dbReference type="GO" id="GO:0008270">
    <property type="term" value="F:zinc ion binding"/>
    <property type="evidence" value="ECO:0007669"/>
    <property type="project" value="UniProtKB-KW"/>
</dbReference>
<keyword evidence="2" id="KW-0808">Transferase</keyword>
<comment type="subcellular location">
    <subcellularLocation>
        <location evidence="1">Nucleus</location>
    </subcellularLocation>
</comment>
<keyword evidence="6" id="KW-0805">Transcription regulation</keyword>
<evidence type="ECO:0000256" key="9">
    <source>
        <dbReference type="ARBA" id="ARBA00023242"/>
    </source>
</evidence>
<evidence type="ECO:0000259" key="14">
    <source>
        <dbReference type="PROSITE" id="PS50982"/>
    </source>
</evidence>
<dbReference type="Gene3D" id="3.30.890.10">
    <property type="entry name" value="Methyl-cpg-binding Protein 2, Chain A"/>
    <property type="match status" value="1"/>
</dbReference>
<evidence type="ECO:0000256" key="6">
    <source>
        <dbReference type="ARBA" id="ARBA00023015"/>
    </source>
</evidence>
<keyword evidence="7" id="KW-0238">DNA-binding</keyword>
<feature type="region of interest" description="Disordered" evidence="11">
    <location>
        <begin position="829"/>
        <end position="850"/>
    </location>
</feature>
<keyword evidence="5" id="KW-0862">Zinc</keyword>
<gene>
    <name evidence="15" type="ORF">F0562_004654</name>
</gene>
<dbReference type="GO" id="GO:0016740">
    <property type="term" value="F:transferase activity"/>
    <property type="evidence" value="ECO:0007669"/>
    <property type="project" value="UniProtKB-KW"/>
</dbReference>
<dbReference type="PROSITE" id="PS50016">
    <property type="entry name" value="ZF_PHD_2"/>
    <property type="match status" value="1"/>
</dbReference>
<dbReference type="InterPro" id="IPR016177">
    <property type="entry name" value="DNA-bd_dom_sf"/>
</dbReference>
<dbReference type="PROSITE" id="PS50827">
    <property type="entry name" value="DDT"/>
    <property type="match status" value="1"/>
</dbReference>
<keyword evidence="9" id="KW-0539">Nucleus</keyword>
<dbReference type="PROSITE" id="PS51542">
    <property type="entry name" value="FYRN"/>
    <property type="match status" value="1"/>
</dbReference>
<dbReference type="InterPro" id="IPR011011">
    <property type="entry name" value="Znf_FYVE_PHD"/>
</dbReference>
<evidence type="ECO:0000256" key="10">
    <source>
        <dbReference type="PROSITE-ProRule" id="PRU00146"/>
    </source>
</evidence>
<dbReference type="OrthoDB" id="1434165at2759"/>
<evidence type="ECO:0000256" key="1">
    <source>
        <dbReference type="ARBA" id="ARBA00004123"/>
    </source>
</evidence>
<dbReference type="Gene3D" id="3.30.160.360">
    <property type="match status" value="1"/>
</dbReference>
<dbReference type="SUPFAM" id="SSF57903">
    <property type="entry name" value="FYVE/PHD zinc finger"/>
    <property type="match status" value="1"/>
</dbReference>
<evidence type="ECO:0000256" key="2">
    <source>
        <dbReference type="ARBA" id="ARBA00022679"/>
    </source>
</evidence>
<dbReference type="Gene3D" id="3.30.40.10">
    <property type="entry name" value="Zinc/RING finger domain, C3HC4 (zinc finger)"/>
    <property type="match status" value="1"/>
</dbReference>
<dbReference type="InterPro" id="IPR003888">
    <property type="entry name" value="FYrich_N"/>
</dbReference>
<keyword evidence="8" id="KW-0804">Transcription</keyword>
<dbReference type="PROSITE" id="PS50982">
    <property type="entry name" value="MBD"/>
    <property type="match status" value="1"/>
</dbReference>
<dbReference type="SMART" id="SM00249">
    <property type="entry name" value="PHD"/>
    <property type="match status" value="1"/>
</dbReference>
<proteinExistence type="predicted"/>
<organism evidence="15 16">
    <name type="scientific">Nyssa sinensis</name>
    <dbReference type="NCBI Taxonomy" id="561372"/>
    <lineage>
        <taxon>Eukaryota</taxon>
        <taxon>Viridiplantae</taxon>
        <taxon>Streptophyta</taxon>
        <taxon>Embryophyta</taxon>
        <taxon>Tracheophyta</taxon>
        <taxon>Spermatophyta</taxon>
        <taxon>Magnoliopsida</taxon>
        <taxon>eudicotyledons</taxon>
        <taxon>Gunneridae</taxon>
        <taxon>Pentapetalae</taxon>
        <taxon>asterids</taxon>
        <taxon>Cornales</taxon>
        <taxon>Nyssaceae</taxon>
        <taxon>Nyssa</taxon>
    </lineage>
</organism>
<dbReference type="PROSITE" id="PS51543">
    <property type="entry name" value="FYRC"/>
    <property type="match status" value="1"/>
</dbReference>
<feature type="domain" description="DDT" evidence="13">
    <location>
        <begin position="772"/>
        <end position="835"/>
    </location>
</feature>
<feature type="compositionally biased region" description="Low complexity" evidence="11">
    <location>
        <begin position="841"/>
        <end position="850"/>
    </location>
</feature>
<dbReference type="EMBL" id="CM018032">
    <property type="protein sequence ID" value="KAA8548085.1"/>
    <property type="molecule type" value="Genomic_DNA"/>
</dbReference>
<evidence type="ECO:0000256" key="8">
    <source>
        <dbReference type="ARBA" id="ARBA00023163"/>
    </source>
</evidence>
<dbReference type="InterPro" id="IPR019786">
    <property type="entry name" value="Zinc_finger_PHD-type_CS"/>
</dbReference>
<dbReference type="GO" id="GO:0005634">
    <property type="term" value="C:nucleus"/>
    <property type="evidence" value="ECO:0007669"/>
    <property type="project" value="UniProtKB-SubCell"/>
</dbReference>
<dbReference type="CDD" id="cd15489">
    <property type="entry name" value="PHD_SF"/>
    <property type="match status" value="1"/>
</dbReference>
<evidence type="ECO:0000259" key="13">
    <source>
        <dbReference type="PROSITE" id="PS50827"/>
    </source>
</evidence>
<dbReference type="GO" id="GO:0048731">
    <property type="term" value="P:system development"/>
    <property type="evidence" value="ECO:0007669"/>
    <property type="project" value="UniProtKB-ARBA"/>
</dbReference>
<dbReference type="Proteomes" id="UP000325577">
    <property type="component" value="Linkage Group LG1"/>
</dbReference>
<feature type="compositionally biased region" description="Polar residues" evidence="11">
    <location>
        <begin position="829"/>
        <end position="838"/>
    </location>
</feature>